<evidence type="ECO:0000313" key="2">
    <source>
        <dbReference type="Proteomes" id="UP000002384"/>
    </source>
</evidence>
<evidence type="ECO:0000313" key="1">
    <source>
        <dbReference type="EMBL" id="ACK73881.1"/>
    </source>
</evidence>
<dbReference type="AlphaFoldDB" id="B7KM59"/>
<dbReference type="RefSeq" id="WP_012599780.1">
    <property type="nucleotide sequence ID" value="NC_011738.1"/>
</dbReference>
<reference evidence="2" key="1">
    <citation type="journal article" date="2011" name="MBio">
        <title>Novel metabolic attributes of the genus Cyanothece, comprising a group of unicellular nitrogen-fixing Cyanobacteria.</title>
        <authorList>
            <person name="Bandyopadhyay A."/>
            <person name="Elvitigala T."/>
            <person name="Welsh E."/>
            <person name="Stockel J."/>
            <person name="Liberton M."/>
            <person name="Min H."/>
            <person name="Sherman L.A."/>
            <person name="Pakrasi H.B."/>
        </authorList>
    </citation>
    <scope>NUCLEOTIDE SEQUENCE [LARGE SCALE GENOMIC DNA]</scope>
    <source>
        <strain evidence="2">PCC 7424</strain>
        <plasmid evidence="2">pP742401</plasmid>
    </source>
</reference>
<dbReference type="OrthoDB" id="580884at2"/>
<dbReference type="Proteomes" id="UP000002384">
    <property type="component" value="Plasmid pP742401"/>
</dbReference>
<accession>B7KM59</accession>
<sequence>MITHRLATLSALTTIIALTIPLEQINYLNIPLKPTNYFSQGVLAQTTPKYKQISQQKALTTLTTTVVYPGRVTTIDFSQTGEIITYINLGDSSKVVYNTDQPIESNLASTVFIKPIQTLRFPGATTTPITNLVIKTINPTSKQSYLYNFKIVHQRGTPSHLGIQITNKTTNTTLKTIQIGQGRTASINDIEIGLRYAIINGYTSADDPIVKKVRNFIAIVNNSPISISQAAQQAGVDLAVIVELGKISFERFASNEDNFF</sequence>
<dbReference type="EMBL" id="CP001292">
    <property type="protein sequence ID" value="ACK73881.1"/>
    <property type="molecule type" value="Genomic_DNA"/>
</dbReference>
<protein>
    <submittedName>
        <fullName evidence="1">Uncharacterized protein</fullName>
    </submittedName>
</protein>
<proteinExistence type="predicted"/>
<dbReference type="HOGENOM" id="CLU_085981_0_0_3"/>
<gene>
    <name evidence="1" type="ordered locus">PCC7424_5823</name>
</gene>
<geneLocation type="plasmid" evidence="1 2">
    <name>pP742401</name>
</geneLocation>
<organism evidence="1 2">
    <name type="scientific">Gloeothece citriformis (strain PCC 7424)</name>
    <name type="common">Cyanothece sp. (strain PCC 7424)</name>
    <dbReference type="NCBI Taxonomy" id="65393"/>
    <lineage>
        <taxon>Bacteria</taxon>
        <taxon>Bacillati</taxon>
        <taxon>Cyanobacteriota</taxon>
        <taxon>Cyanophyceae</taxon>
        <taxon>Oscillatoriophycideae</taxon>
        <taxon>Chroococcales</taxon>
        <taxon>Aphanothecaceae</taxon>
        <taxon>Gloeothece</taxon>
        <taxon>Gloeothece citriformis</taxon>
    </lineage>
</organism>
<keyword evidence="2" id="KW-1185">Reference proteome</keyword>
<dbReference type="eggNOG" id="ENOG5030Q3E">
    <property type="taxonomic scope" value="Bacteria"/>
</dbReference>
<dbReference type="KEGG" id="cyc:PCC7424_5823"/>
<name>B7KM59_GLOC7</name>
<keyword evidence="1" id="KW-0614">Plasmid</keyword>